<protein>
    <recommendedName>
        <fullName evidence="4">CDT1 Geminin-binding domain-containing protein</fullName>
    </recommendedName>
</protein>
<dbReference type="GO" id="GO:0030174">
    <property type="term" value="P:regulation of DNA-templated DNA replication initiation"/>
    <property type="evidence" value="ECO:0007669"/>
    <property type="project" value="InterPro"/>
</dbReference>
<dbReference type="CDD" id="cd08767">
    <property type="entry name" value="Cdt1_c"/>
    <property type="match status" value="1"/>
</dbReference>
<dbReference type="SMART" id="SM01075">
    <property type="entry name" value="CDT1"/>
    <property type="match status" value="1"/>
</dbReference>
<dbReference type="Gene3D" id="1.25.10.10">
    <property type="entry name" value="Leucine-rich Repeat Variant"/>
    <property type="match status" value="1"/>
</dbReference>
<comment type="similarity">
    <text evidence="1">Belongs to the Cdt1 family.</text>
</comment>
<dbReference type="GO" id="GO:0000076">
    <property type="term" value="P:DNA replication checkpoint signaling"/>
    <property type="evidence" value="ECO:0007669"/>
    <property type="project" value="TreeGrafter"/>
</dbReference>
<evidence type="ECO:0000256" key="1">
    <source>
        <dbReference type="ARBA" id="ARBA00008356"/>
    </source>
</evidence>
<dbReference type="Gene3D" id="1.10.10.1420">
    <property type="entry name" value="DNA replication factor Cdt1, C-terminal WH domain"/>
    <property type="match status" value="1"/>
</dbReference>
<dbReference type="PANTHER" id="PTHR28637:SF1">
    <property type="entry name" value="DNA REPLICATION FACTOR CDT1"/>
    <property type="match status" value="1"/>
</dbReference>
<keyword evidence="2" id="KW-0131">Cell cycle</keyword>
<gene>
    <name evidence="5" type="ORF">TMSB3V08_LOCUS9738</name>
</gene>
<dbReference type="InterPro" id="IPR036390">
    <property type="entry name" value="WH_DNA-bd_sf"/>
</dbReference>
<dbReference type="EMBL" id="OB796100">
    <property type="protein sequence ID" value="CAD7433049.1"/>
    <property type="molecule type" value="Genomic_DNA"/>
</dbReference>
<dbReference type="InterPro" id="IPR022122">
    <property type="entry name" value="DUF3657"/>
</dbReference>
<dbReference type="GO" id="GO:0070182">
    <property type="term" value="F:DNA polymerase binding"/>
    <property type="evidence" value="ECO:0007669"/>
    <property type="project" value="TreeGrafter"/>
</dbReference>
<accession>A0A7R9EFI4</accession>
<dbReference type="InterPro" id="IPR014939">
    <property type="entry name" value="CDT1_Gemini-bd-like"/>
</dbReference>
<dbReference type="InterPro" id="IPR038090">
    <property type="entry name" value="Cdt1_C_WH_dom_sf"/>
</dbReference>
<dbReference type="GO" id="GO:0005634">
    <property type="term" value="C:nucleus"/>
    <property type="evidence" value="ECO:0007669"/>
    <property type="project" value="TreeGrafter"/>
</dbReference>
<evidence type="ECO:0000256" key="2">
    <source>
        <dbReference type="ARBA" id="ARBA00023306"/>
    </source>
</evidence>
<evidence type="ECO:0000259" key="4">
    <source>
        <dbReference type="SMART" id="SM01075"/>
    </source>
</evidence>
<dbReference type="GO" id="GO:0000278">
    <property type="term" value="P:mitotic cell cycle"/>
    <property type="evidence" value="ECO:0007669"/>
    <property type="project" value="TreeGrafter"/>
</dbReference>
<evidence type="ECO:0000313" key="5">
    <source>
        <dbReference type="EMBL" id="CAD7433049.1"/>
    </source>
</evidence>
<feature type="domain" description="CDT1 Geminin-binding" evidence="4">
    <location>
        <begin position="113"/>
        <end position="327"/>
    </location>
</feature>
<name>A0A7R9EFI4_9NEOP</name>
<dbReference type="PANTHER" id="PTHR28637">
    <property type="entry name" value="DNA REPLICATION FACTOR CDT1"/>
    <property type="match status" value="1"/>
</dbReference>
<feature type="region of interest" description="Disordered" evidence="3">
    <location>
        <begin position="72"/>
        <end position="93"/>
    </location>
</feature>
<dbReference type="CDD" id="cd08674">
    <property type="entry name" value="Cdt1_m"/>
    <property type="match status" value="1"/>
</dbReference>
<dbReference type="Pfam" id="PF16679">
    <property type="entry name" value="CDT1_C"/>
    <property type="match status" value="1"/>
</dbReference>
<dbReference type="InterPro" id="IPR032054">
    <property type="entry name" value="Cdt1_C"/>
</dbReference>
<sequence>MKADRVPVEPSLEEIKARLSRSEKLRASIAKFSKGAEKIKQLEDARRKIQLNEFTAIELEVSTSPLKTVYNSPHKSLLQSPAKGTRSPLTSPSKGGPAYQWFDSLASPVSLPLPYSYRNLVEMFRSLDTVVSMLYNRGESVTYRKLRPAIQEMTHKGPSAKQICSSMPAPRNVRPNKNVQRLHKGTFDQTKTLFNACARECSAKQRRSMPVPENVRPNKDIVQCLYQGTFGQIKTFDAYTREWVNCALGEGDNAITGGGKLVMSPAHLLERRRLFYNNLLERVHLHHDEFLNKLDPPMVIPRSKLFRWHPEFEVDKVAEIVPDELPQAPNGDTLTSARDVLDRAKNLFSYNQRMEKALENVIEDSSKNENAIKCKSDQSDSPLSAALKGLPKALLQKVRAKQAAKALQVMTRSPAQDKEALQYSRLPEIARILRNLFIVEKKGVLLMDFVIQKLGHSYRESLTSFELKEHIHLLLRLLPGWLILHNIRNTNYLKLSKNGDMSKIEDTLERADFTLLVELWFTDQTFGPDQHSSISCVSSRSLQLNFSPTKGLHYHLPVLFDYFHLAAVTLTIHASLVALHQPYIKTVVESQKDVVVKWKEIKLQNLFQGELEESINSVISSYQQHVINSVISSYHQHVINSVISSYQQHVINSVISSYQQHVINSVISSYQQHVINSVISSYQQHVINSVISSYQQHAINSVISSYQQHAINSVISSYQQHAINSVISSYQQHVINSVISSYQQHAINSVISSYQQHAINSVISSYQQHVINSVISSYQQHAINSVISSYQQHAINSVISSYQQHAINSVISSYQQQIIKSSFLGRKCSEMTDDASKCKRKCREVSDIPNTECTPRSAKPWLGTSHKLNFQPPMSTMETVFFGNLNSPFKARMREVAIVSGSLCLVRPRSLDCVLTALCKTKST</sequence>
<dbReference type="InterPro" id="IPR011989">
    <property type="entry name" value="ARM-like"/>
</dbReference>
<organism evidence="5">
    <name type="scientific">Timema monikensis</name>
    <dbReference type="NCBI Taxonomy" id="170555"/>
    <lineage>
        <taxon>Eukaryota</taxon>
        <taxon>Metazoa</taxon>
        <taxon>Ecdysozoa</taxon>
        <taxon>Arthropoda</taxon>
        <taxon>Hexapoda</taxon>
        <taxon>Insecta</taxon>
        <taxon>Pterygota</taxon>
        <taxon>Neoptera</taxon>
        <taxon>Polyneoptera</taxon>
        <taxon>Phasmatodea</taxon>
        <taxon>Timematodea</taxon>
        <taxon>Timematoidea</taxon>
        <taxon>Timematidae</taxon>
        <taxon>Timema</taxon>
    </lineage>
</organism>
<dbReference type="Pfam" id="PF08839">
    <property type="entry name" value="CDT1"/>
    <property type="match status" value="1"/>
</dbReference>
<dbReference type="Pfam" id="PF12394">
    <property type="entry name" value="DUF3657"/>
    <property type="match status" value="1"/>
</dbReference>
<dbReference type="GO" id="GO:0071163">
    <property type="term" value="P:DNA replication preinitiation complex assembly"/>
    <property type="evidence" value="ECO:0007669"/>
    <property type="project" value="InterPro"/>
</dbReference>
<dbReference type="SUPFAM" id="SSF46785">
    <property type="entry name" value="Winged helix' DNA-binding domain"/>
    <property type="match status" value="1"/>
</dbReference>
<evidence type="ECO:0000256" key="3">
    <source>
        <dbReference type="SAM" id="MobiDB-lite"/>
    </source>
</evidence>
<dbReference type="AlphaFoldDB" id="A0A7R9EFI4"/>
<dbReference type="GO" id="GO:0003677">
    <property type="term" value="F:DNA binding"/>
    <property type="evidence" value="ECO:0007669"/>
    <property type="project" value="InterPro"/>
</dbReference>
<reference evidence="5" key="1">
    <citation type="submission" date="2020-11" db="EMBL/GenBank/DDBJ databases">
        <authorList>
            <person name="Tran Van P."/>
        </authorList>
    </citation>
    <scope>NUCLEOTIDE SEQUENCE</scope>
</reference>
<proteinExistence type="inferred from homology"/>
<dbReference type="InterPro" id="IPR045173">
    <property type="entry name" value="Cdt1"/>
</dbReference>